<reference evidence="1 2" key="1">
    <citation type="journal article" date="2023" name="bioRxiv">
        <title>An intranuclear bacterial parasite of deep-sea mussels expresses apoptosis inhibitors acquired from its host.</title>
        <authorList>
            <person name="Gonzalez Porras M.A."/>
            <person name="Assie A."/>
            <person name="Tietjen M."/>
            <person name="Violette M."/>
            <person name="Kleiner M."/>
            <person name="Gruber-Vodicka H."/>
            <person name="Dubilier N."/>
            <person name="Leisch N."/>
        </authorList>
    </citation>
    <scope>NUCLEOTIDE SEQUENCE [LARGE SCALE GENOMIC DNA]</scope>
    <source>
        <strain evidence="1">IAP13</strain>
    </source>
</reference>
<dbReference type="InterPro" id="IPR015943">
    <property type="entry name" value="WD40/YVTN_repeat-like_dom_sf"/>
</dbReference>
<dbReference type="EMBL" id="JASXSV010000023">
    <property type="protein sequence ID" value="MDP0589905.1"/>
    <property type="molecule type" value="Genomic_DNA"/>
</dbReference>
<organism evidence="1 2">
    <name type="scientific">Candidatus Endonucleibacter bathymodioli</name>
    <dbReference type="NCBI Taxonomy" id="539814"/>
    <lineage>
        <taxon>Bacteria</taxon>
        <taxon>Pseudomonadati</taxon>
        <taxon>Pseudomonadota</taxon>
        <taxon>Gammaproteobacteria</taxon>
        <taxon>Oceanospirillales</taxon>
        <taxon>Endozoicomonadaceae</taxon>
        <taxon>Candidatus Endonucleibacter</taxon>
    </lineage>
</organism>
<protein>
    <submittedName>
        <fullName evidence="1">WD40 repeat domain-containing protein</fullName>
    </submittedName>
</protein>
<dbReference type="SUPFAM" id="SSF82171">
    <property type="entry name" value="DPP6 N-terminal domain-like"/>
    <property type="match status" value="1"/>
</dbReference>
<accession>A0AA90STS2</accession>
<keyword evidence="2" id="KW-1185">Reference proteome</keyword>
<dbReference type="Proteomes" id="UP001178148">
    <property type="component" value="Unassembled WGS sequence"/>
</dbReference>
<proteinExistence type="predicted"/>
<name>A0AA90STS2_9GAMM</name>
<evidence type="ECO:0000313" key="2">
    <source>
        <dbReference type="Proteomes" id="UP001178148"/>
    </source>
</evidence>
<sequence>MVRLFVVIAIVLSGASMYSFGGLPRQQAGGEVDKKAKVRGAQKLASGTSMYSFGGTPRQLEVGGVDKKEKVRSSARELVGVTIDKAKTRGLSIVSSSANGDELDAHMSNTLSKWISGLSLYKKNILKTDPVPVNDNTIKEWAKRLTEEGDRRKFLIAYQTTKKLGINHEAFKPIQKLKFSEELKSREVNKCELVQKLGFNYKYSPLYYSFSADSHYLVTNGENASTTIIWVNEDGKWIEEAKIDNRYSARSACFSPDSRHMTIWLSDDEDSSSIKLYSLGTDKKWKEKNTFDNCLEYGQHTFSADGKYLAIIGEKFIKVFSLGAKGNWVEEVKLSNQDDVSSVYFTDDGSYLVEVDRYAKVIAVVILNKTDNLVNTKVRIPQCDNVLLGPTIWNDALYMVTQTMADYDDEFNLRCETKFTVWSLGVGGKWIEKDDVSVMDVKAVGVSVDGIHIVESGDGDCTTILSLGLDARWRKKVIVVDDEECIDGVGTPRMRVQEVKFSSNGKHLVMVACSDDGDDERVMIYSENGVGEWIKKANITDGGDASFSSDCTHMIMLGACRFWNLRKSGEWVEDIIISSSDRNLAQYDVSGDGSTVAMVMSHSDDLSDLIIWGEKKGSEQWLPKACTRQKDIIAAVFSPDGHHVLAFGEENNLKVFELESVEATVPNCSLRENDLQNK</sequence>
<gene>
    <name evidence="1" type="ORF">QS748_12270</name>
</gene>
<evidence type="ECO:0000313" key="1">
    <source>
        <dbReference type="EMBL" id="MDP0589905.1"/>
    </source>
</evidence>
<dbReference type="AlphaFoldDB" id="A0AA90STS2"/>
<dbReference type="Gene3D" id="2.130.10.10">
    <property type="entry name" value="YVTN repeat-like/Quinoprotein amine dehydrogenase"/>
    <property type="match status" value="2"/>
</dbReference>
<comment type="caution">
    <text evidence="1">The sequence shown here is derived from an EMBL/GenBank/DDBJ whole genome shotgun (WGS) entry which is preliminary data.</text>
</comment>